<keyword evidence="2" id="KW-1185">Reference proteome</keyword>
<dbReference type="AlphaFoldDB" id="A0A813EGU6"/>
<dbReference type="Proteomes" id="UP000654075">
    <property type="component" value="Unassembled WGS sequence"/>
</dbReference>
<protein>
    <submittedName>
        <fullName evidence="1">Uncharacterized protein</fullName>
    </submittedName>
</protein>
<gene>
    <name evidence="1" type="ORF">PGLA1383_LOCUS18244</name>
</gene>
<organism evidence="1 2">
    <name type="scientific">Polarella glacialis</name>
    <name type="common">Dinoflagellate</name>
    <dbReference type="NCBI Taxonomy" id="89957"/>
    <lineage>
        <taxon>Eukaryota</taxon>
        <taxon>Sar</taxon>
        <taxon>Alveolata</taxon>
        <taxon>Dinophyceae</taxon>
        <taxon>Suessiales</taxon>
        <taxon>Suessiaceae</taxon>
        <taxon>Polarella</taxon>
    </lineage>
</organism>
<reference evidence="1" key="1">
    <citation type="submission" date="2021-02" db="EMBL/GenBank/DDBJ databases">
        <authorList>
            <person name="Dougan E. K."/>
            <person name="Rhodes N."/>
            <person name="Thang M."/>
            <person name="Chan C."/>
        </authorList>
    </citation>
    <scope>NUCLEOTIDE SEQUENCE</scope>
</reference>
<feature type="non-terminal residue" evidence="1">
    <location>
        <position position="1"/>
    </location>
</feature>
<feature type="non-terminal residue" evidence="1">
    <location>
        <position position="73"/>
    </location>
</feature>
<sequence length="73" mass="7912">ITTMLMVESEQKTYASYRVAGIRKLTGGKPVSVKGLNDNMSKVAHSKVVPFAEADAPEEPETEAIIEFAAMKV</sequence>
<evidence type="ECO:0000313" key="1">
    <source>
        <dbReference type="EMBL" id="CAE8599902.1"/>
    </source>
</evidence>
<dbReference type="OrthoDB" id="420409at2759"/>
<evidence type="ECO:0000313" key="2">
    <source>
        <dbReference type="Proteomes" id="UP000654075"/>
    </source>
</evidence>
<dbReference type="EMBL" id="CAJNNV010011598">
    <property type="protein sequence ID" value="CAE8599902.1"/>
    <property type="molecule type" value="Genomic_DNA"/>
</dbReference>
<accession>A0A813EGU6</accession>
<proteinExistence type="predicted"/>
<comment type="caution">
    <text evidence="1">The sequence shown here is derived from an EMBL/GenBank/DDBJ whole genome shotgun (WGS) entry which is preliminary data.</text>
</comment>
<name>A0A813EGU6_POLGL</name>